<accession>A0A2U8H0J5</accession>
<organism evidence="9 10">
    <name type="scientific">Parazoarcus communis</name>
    <dbReference type="NCBI Taxonomy" id="41977"/>
    <lineage>
        <taxon>Bacteria</taxon>
        <taxon>Pseudomonadati</taxon>
        <taxon>Pseudomonadota</taxon>
        <taxon>Betaproteobacteria</taxon>
        <taxon>Rhodocyclales</taxon>
        <taxon>Zoogloeaceae</taxon>
        <taxon>Parazoarcus</taxon>
    </lineage>
</organism>
<keyword evidence="3 7" id="KW-0997">Cell inner membrane</keyword>
<keyword evidence="4 7" id="KW-0812">Transmembrane</keyword>
<dbReference type="PANTHER" id="PTHR33362:SF5">
    <property type="entry name" value="C4-DICARBOXYLATE TRAP TRANSPORTER LARGE PERMEASE PROTEIN DCTM"/>
    <property type="match status" value="1"/>
</dbReference>
<gene>
    <name evidence="9" type="ORF">CEW87_07040</name>
</gene>
<dbReference type="EMBL" id="CP022188">
    <property type="protein sequence ID" value="AWI79140.1"/>
    <property type="molecule type" value="Genomic_DNA"/>
</dbReference>
<comment type="subunit">
    <text evidence="7">The complex comprises the extracytoplasmic solute receptor protein and the two transmembrane proteins.</text>
</comment>
<dbReference type="GO" id="GO:0005886">
    <property type="term" value="C:plasma membrane"/>
    <property type="evidence" value="ECO:0007669"/>
    <property type="project" value="UniProtKB-SubCell"/>
</dbReference>
<dbReference type="PIRSF" id="PIRSF006066">
    <property type="entry name" value="HI0050"/>
    <property type="match status" value="1"/>
</dbReference>
<feature type="transmembrane region" description="Helical" evidence="7">
    <location>
        <begin position="217"/>
        <end position="237"/>
    </location>
</feature>
<dbReference type="InterPro" id="IPR004681">
    <property type="entry name" value="TRAP_DctM"/>
</dbReference>
<feature type="transmembrane region" description="Helical" evidence="7">
    <location>
        <begin position="174"/>
        <end position="196"/>
    </location>
</feature>
<feature type="transmembrane region" description="Helical" evidence="7">
    <location>
        <begin position="243"/>
        <end position="259"/>
    </location>
</feature>
<comment type="subcellular location">
    <subcellularLocation>
        <location evidence="1 7">Cell inner membrane</location>
        <topology evidence="1 7">Multi-pass membrane protein</topology>
    </subcellularLocation>
</comment>
<feature type="transmembrane region" description="Helical" evidence="7">
    <location>
        <begin position="336"/>
        <end position="355"/>
    </location>
</feature>
<dbReference type="InterPro" id="IPR010656">
    <property type="entry name" value="DctM"/>
</dbReference>
<evidence type="ECO:0000256" key="5">
    <source>
        <dbReference type="ARBA" id="ARBA00022989"/>
    </source>
</evidence>
<evidence type="ECO:0000256" key="1">
    <source>
        <dbReference type="ARBA" id="ARBA00004429"/>
    </source>
</evidence>
<dbReference type="AlphaFoldDB" id="A0A2U8H0J5"/>
<evidence type="ECO:0000256" key="7">
    <source>
        <dbReference type="RuleBase" id="RU369079"/>
    </source>
</evidence>
<feature type="transmembrane region" description="Helical" evidence="7">
    <location>
        <begin position="280"/>
        <end position="301"/>
    </location>
</feature>
<comment type="similarity">
    <text evidence="7">Belongs to the TRAP transporter large permease family.</text>
</comment>
<keyword evidence="2" id="KW-1003">Cell membrane</keyword>
<evidence type="ECO:0000256" key="6">
    <source>
        <dbReference type="ARBA" id="ARBA00023136"/>
    </source>
</evidence>
<evidence type="ECO:0000256" key="2">
    <source>
        <dbReference type="ARBA" id="ARBA00022475"/>
    </source>
</evidence>
<evidence type="ECO:0000313" key="9">
    <source>
        <dbReference type="EMBL" id="AWI79140.1"/>
    </source>
</evidence>
<dbReference type="PANTHER" id="PTHR33362">
    <property type="entry name" value="SIALIC ACID TRAP TRANSPORTER PERMEASE PROTEIN SIAT-RELATED"/>
    <property type="match status" value="1"/>
</dbReference>
<dbReference type="Pfam" id="PF06808">
    <property type="entry name" value="DctM"/>
    <property type="match status" value="1"/>
</dbReference>
<proteinExistence type="inferred from homology"/>
<dbReference type="OrthoDB" id="9777699at2"/>
<feature type="transmembrane region" description="Helical" evidence="7">
    <location>
        <begin position="395"/>
        <end position="419"/>
    </location>
</feature>
<feature type="domain" description="TRAP C4-dicarboxylate transport system permease DctM subunit" evidence="8">
    <location>
        <begin position="14"/>
        <end position="419"/>
    </location>
</feature>
<evidence type="ECO:0000256" key="4">
    <source>
        <dbReference type="ARBA" id="ARBA00022692"/>
    </source>
</evidence>
<evidence type="ECO:0000259" key="8">
    <source>
        <dbReference type="Pfam" id="PF06808"/>
    </source>
</evidence>
<dbReference type="NCBIfam" id="TIGR00786">
    <property type="entry name" value="dctM"/>
    <property type="match status" value="1"/>
</dbReference>
<keyword evidence="5 7" id="KW-1133">Transmembrane helix</keyword>
<name>A0A2U8H0J5_9RHOO</name>
<feature type="transmembrane region" description="Helical" evidence="7">
    <location>
        <begin position="307"/>
        <end position="329"/>
    </location>
</feature>
<reference evidence="9 10" key="1">
    <citation type="submission" date="2017-06" db="EMBL/GenBank/DDBJ databases">
        <title>Azoarcus sp. TSNA42 complete genome sequence.</title>
        <authorList>
            <person name="Woo J.-H."/>
            <person name="Kim H.-S."/>
        </authorList>
    </citation>
    <scope>NUCLEOTIDE SEQUENCE [LARGE SCALE GENOMIC DNA]</scope>
    <source>
        <strain evidence="9 10">TSNA42</strain>
    </source>
</reference>
<evidence type="ECO:0000256" key="3">
    <source>
        <dbReference type="ARBA" id="ARBA00022519"/>
    </source>
</evidence>
<keyword evidence="6 7" id="KW-0472">Membrane</keyword>
<sequence>MDNSLLITLVTLGVVGLFLVGVPIFLVIALWVTGVSLVIDFTLANIGVTLFEGLNFFGLLSLPLFILTGDLIASAGIATRLANFAHACLSWMRGGLGLATIGSCGLFAAISGSNSATTATIGGIMHPLLVKDGYDTRFAAATAAAGGTVGIIIPPSIIFIVYGFLMNLSISDLFLAGIMPGMLMVIAMQVVCWWMCRKNGWGSVTPLDMKRVFRTARQAYLGFFAIFIVIFGIYSGIFSPTEAAAITVGFCLVAGLLITREIKWKALPDILLRSGQLTGMLAPMIAVSIVMQQVFGLLGVADTVAAFIAWFGSGDTVVLLVCMAIVMAAGCILESLPVTVIFAPILAPIAVATGVDPVHFSVIFLVGAAIGFITPPFGLNLFVASGVTGIPYSKLVRFAVMYMVGLVIAWLLIAFVPWLSLGLSVN</sequence>
<dbReference type="Proteomes" id="UP000244902">
    <property type="component" value="Chromosome"/>
</dbReference>
<dbReference type="RefSeq" id="WP_108972050.1">
    <property type="nucleotide sequence ID" value="NZ_CP022188.1"/>
</dbReference>
<keyword evidence="7" id="KW-0813">Transport</keyword>
<feature type="transmembrane region" description="Helical" evidence="7">
    <location>
        <begin position="361"/>
        <end position="383"/>
    </location>
</feature>
<feature type="transmembrane region" description="Helical" evidence="7">
    <location>
        <begin position="138"/>
        <end position="162"/>
    </location>
</feature>
<dbReference type="GO" id="GO:0022857">
    <property type="term" value="F:transmembrane transporter activity"/>
    <property type="evidence" value="ECO:0007669"/>
    <property type="project" value="UniProtKB-UniRule"/>
</dbReference>
<protein>
    <recommendedName>
        <fullName evidence="7">TRAP transporter large permease protein</fullName>
    </recommendedName>
</protein>
<feature type="transmembrane region" description="Helical" evidence="7">
    <location>
        <begin position="7"/>
        <end position="33"/>
    </location>
</feature>
<evidence type="ECO:0000313" key="10">
    <source>
        <dbReference type="Proteomes" id="UP000244902"/>
    </source>
</evidence>
<feature type="transmembrane region" description="Helical" evidence="7">
    <location>
        <begin position="53"/>
        <end position="73"/>
    </location>
</feature>
<comment type="function">
    <text evidence="7">Part of the tripartite ATP-independent periplasmic (TRAP) transport system.</text>
</comment>